<evidence type="ECO:0000313" key="3">
    <source>
        <dbReference type="Proteomes" id="UP000070433"/>
    </source>
</evidence>
<accession>A0A127K0P8</accession>
<keyword evidence="1" id="KW-0472">Membrane</keyword>
<protein>
    <submittedName>
        <fullName evidence="2">Membrane protein</fullName>
    </submittedName>
</protein>
<keyword evidence="1" id="KW-0812">Transmembrane</keyword>
<name>A0A127K0P8_9BURK</name>
<feature type="transmembrane region" description="Helical" evidence="1">
    <location>
        <begin position="52"/>
        <end position="73"/>
    </location>
</feature>
<dbReference type="Proteomes" id="UP000070433">
    <property type="component" value="Chromosome"/>
</dbReference>
<dbReference type="InterPro" id="IPR047798">
    <property type="entry name" value="BPSS1780-like"/>
</dbReference>
<sequence length="246" mass="25936">MKLNIVPARTGALWVRLGLQTFLRQPLAMSGLFFMYMVAVTLAEQIPVAGPFIARMLVPAATLGMMAASAEAAKGRFPMPSVLLSAFRAGRERASAMVILGAIFAAGSLAAWGLASLLAGARPAAGAAGEFDPLIMLGAGLHMPLSLIFWHAPALVHWHGLAPGKSLFFSLVACLRNFPALLVFMLTWLTLLSAIALLFILVGVMIGGEAGAQAVVMPLMLITAAMFTTSLYFTFRDSFLADGDPA</sequence>
<evidence type="ECO:0000256" key="1">
    <source>
        <dbReference type="SAM" id="Phobius"/>
    </source>
</evidence>
<dbReference type="EMBL" id="CP010951">
    <property type="protein sequence ID" value="AMO24432.1"/>
    <property type="molecule type" value="Genomic_DNA"/>
</dbReference>
<keyword evidence="3" id="KW-1185">Reference proteome</keyword>
<feature type="transmembrane region" description="Helical" evidence="1">
    <location>
        <begin position="26"/>
        <end position="46"/>
    </location>
</feature>
<dbReference type="OrthoDB" id="5298483at2"/>
<dbReference type="PATRIC" id="fig|94132.3.peg.3742"/>
<feature type="transmembrane region" description="Helical" evidence="1">
    <location>
        <begin position="212"/>
        <end position="233"/>
    </location>
</feature>
<proteinExistence type="predicted"/>
<dbReference type="AlphaFoldDB" id="A0A127K0P8"/>
<organism evidence="2 3">
    <name type="scientific">Ramlibacter tataouinensis</name>
    <dbReference type="NCBI Taxonomy" id="94132"/>
    <lineage>
        <taxon>Bacteria</taxon>
        <taxon>Pseudomonadati</taxon>
        <taxon>Pseudomonadota</taxon>
        <taxon>Betaproteobacteria</taxon>
        <taxon>Burkholderiales</taxon>
        <taxon>Comamonadaceae</taxon>
        <taxon>Ramlibacter</taxon>
    </lineage>
</organism>
<keyword evidence="1" id="KW-1133">Transmembrane helix</keyword>
<feature type="transmembrane region" description="Helical" evidence="1">
    <location>
        <begin position="94"/>
        <end position="115"/>
    </location>
</feature>
<reference evidence="2 3" key="1">
    <citation type="journal article" date="2014" name="Int. J. Syst. Evol. Microbiol.">
        <title>Ramlibacter solisilvae sp. nov., isolated from forest soil, and emended description of the genus Ramlibacter.</title>
        <authorList>
            <person name="Lee H.J."/>
            <person name="Lee S.H."/>
            <person name="Lee S.S."/>
            <person name="Lee J.S."/>
            <person name="Kim Y."/>
            <person name="Kim S.C."/>
            <person name="Jeon C.O."/>
        </authorList>
    </citation>
    <scope>NUCLEOTIDE SEQUENCE [LARGE SCALE GENOMIC DNA]</scope>
    <source>
        <strain evidence="2 3">5-10</strain>
    </source>
</reference>
<dbReference type="RefSeq" id="WP_061502214.1">
    <property type="nucleotide sequence ID" value="NZ_CP010951.1"/>
</dbReference>
<feature type="transmembrane region" description="Helical" evidence="1">
    <location>
        <begin position="178"/>
        <end position="206"/>
    </location>
</feature>
<dbReference type="NCBIfam" id="NF041043">
    <property type="entry name" value="BPSS1780_fam"/>
    <property type="match status" value="1"/>
</dbReference>
<feature type="transmembrane region" description="Helical" evidence="1">
    <location>
        <begin position="135"/>
        <end position="158"/>
    </location>
</feature>
<evidence type="ECO:0000313" key="2">
    <source>
        <dbReference type="EMBL" id="AMO24432.1"/>
    </source>
</evidence>
<gene>
    <name evidence="2" type="ORF">UC35_18310</name>
</gene>